<dbReference type="AlphaFoldDB" id="A0A1C4BMS1"/>
<evidence type="ECO:0000313" key="6">
    <source>
        <dbReference type="Proteomes" id="UP000242818"/>
    </source>
</evidence>
<dbReference type="RefSeq" id="WP_089710085.1">
    <property type="nucleotide sequence ID" value="NZ_FMAR01000003.1"/>
</dbReference>
<evidence type="ECO:0000259" key="4">
    <source>
        <dbReference type="SMART" id="SM00534"/>
    </source>
</evidence>
<dbReference type="SUPFAM" id="SSF48334">
    <property type="entry name" value="DNA repair protein MutS, domain III"/>
    <property type="match status" value="1"/>
</dbReference>
<gene>
    <name evidence="5" type="ORF">GA0116948_103169</name>
</gene>
<evidence type="ECO:0000256" key="2">
    <source>
        <dbReference type="ARBA" id="ARBA00022840"/>
    </source>
</evidence>
<dbReference type="InterPro" id="IPR007696">
    <property type="entry name" value="DNA_mismatch_repair_MutS_core"/>
</dbReference>
<keyword evidence="2" id="KW-0067">ATP-binding</keyword>
<dbReference type="STRING" id="1335309.GA0116948_103169"/>
<dbReference type="InterPro" id="IPR045076">
    <property type="entry name" value="MutS"/>
</dbReference>
<proteinExistence type="predicted"/>
<feature type="domain" description="DNA mismatch repair proteins mutS family" evidence="4">
    <location>
        <begin position="258"/>
        <end position="436"/>
    </location>
</feature>
<dbReference type="Pfam" id="PF00488">
    <property type="entry name" value="MutS_V"/>
    <property type="match status" value="1"/>
</dbReference>
<organism evidence="5 6">
    <name type="scientific">Chitinophaga costaii</name>
    <dbReference type="NCBI Taxonomy" id="1335309"/>
    <lineage>
        <taxon>Bacteria</taxon>
        <taxon>Pseudomonadati</taxon>
        <taxon>Bacteroidota</taxon>
        <taxon>Chitinophagia</taxon>
        <taxon>Chitinophagales</taxon>
        <taxon>Chitinophagaceae</taxon>
        <taxon>Chitinophaga</taxon>
    </lineage>
</organism>
<dbReference type="PANTHER" id="PTHR11361:SF99">
    <property type="entry name" value="DNA MISMATCH REPAIR PROTEIN"/>
    <property type="match status" value="1"/>
</dbReference>
<dbReference type="GO" id="GO:0140664">
    <property type="term" value="F:ATP-dependent DNA damage sensor activity"/>
    <property type="evidence" value="ECO:0007669"/>
    <property type="project" value="InterPro"/>
</dbReference>
<evidence type="ECO:0000313" key="5">
    <source>
        <dbReference type="EMBL" id="SCC08044.1"/>
    </source>
</evidence>
<dbReference type="GO" id="GO:0030983">
    <property type="term" value="F:mismatched DNA binding"/>
    <property type="evidence" value="ECO:0007669"/>
    <property type="project" value="InterPro"/>
</dbReference>
<keyword evidence="3" id="KW-0238">DNA-binding</keyword>
<accession>A0A1C4BMS1</accession>
<dbReference type="InterPro" id="IPR000432">
    <property type="entry name" value="DNA_mismatch_repair_MutS_C"/>
</dbReference>
<dbReference type="Proteomes" id="UP000242818">
    <property type="component" value="Unassembled WGS sequence"/>
</dbReference>
<dbReference type="InterPro" id="IPR036187">
    <property type="entry name" value="DNA_mismatch_repair_MutS_sf"/>
</dbReference>
<reference evidence="5 6" key="1">
    <citation type="submission" date="2016-08" db="EMBL/GenBank/DDBJ databases">
        <authorList>
            <person name="Seilhamer J.J."/>
        </authorList>
    </citation>
    <scope>NUCLEOTIDE SEQUENCE [LARGE SCALE GENOMIC DNA]</scope>
    <source>
        <strain evidence="5 6">A37T2</strain>
    </source>
</reference>
<protein>
    <submittedName>
        <fullName evidence="5">MutS domain III</fullName>
    </submittedName>
</protein>
<name>A0A1C4BMS1_9BACT</name>
<dbReference type="PANTHER" id="PTHR11361">
    <property type="entry name" value="DNA MISMATCH REPAIR PROTEIN MUTS FAMILY MEMBER"/>
    <property type="match status" value="1"/>
</dbReference>
<dbReference type="SMART" id="SM00534">
    <property type="entry name" value="MUTSac"/>
    <property type="match status" value="1"/>
</dbReference>
<dbReference type="GO" id="GO:0006298">
    <property type="term" value="P:mismatch repair"/>
    <property type="evidence" value="ECO:0007669"/>
    <property type="project" value="InterPro"/>
</dbReference>
<dbReference type="OrthoDB" id="9802448at2"/>
<dbReference type="Gene3D" id="1.10.1420.10">
    <property type="match status" value="1"/>
</dbReference>
<evidence type="ECO:0000256" key="3">
    <source>
        <dbReference type="ARBA" id="ARBA00023125"/>
    </source>
</evidence>
<dbReference type="GO" id="GO:0005524">
    <property type="term" value="F:ATP binding"/>
    <property type="evidence" value="ECO:0007669"/>
    <property type="project" value="UniProtKB-KW"/>
</dbReference>
<dbReference type="InterPro" id="IPR027417">
    <property type="entry name" value="P-loop_NTPase"/>
</dbReference>
<dbReference type="Gene3D" id="3.40.50.300">
    <property type="entry name" value="P-loop containing nucleotide triphosphate hydrolases"/>
    <property type="match status" value="1"/>
</dbReference>
<dbReference type="SUPFAM" id="SSF52540">
    <property type="entry name" value="P-loop containing nucleoside triphosphate hydrolases"/>
    <property type="match status" value="1"/>
</dbReference>
<keyword evidence="1" id="KW-0547">Nucleotide-binding</keyword>
<dbReference type="Pfam" id="PF05192">
    <property type="entry name" value="MutS_III"/>
    <property type="match status" value="1"/>
</dbReference>
<sequence>MHLDQTTYYDLSIFNRDEEFSLFHRLDFTTTAGGKEYLRKLFSNPLTDTAAIARRQEALQYILNQEDAWPQTITNGTLVVIDNYLNAEIAPMSIGSGISAIAGAYIFRTFYAPNYGFIKFSFAQLVNMLQGFKEFIAVFLREETPAILKNILTRAQQLLNHRDLQAILDASQQGEISIVAMLQFDKQVRKHQSGPLRELADLYKQLDAYYSMAQAMRHLKLQFPTFVTSPAPYVHFEQLYHLIIPHPVAYDIELSPKNHFLFLTGANMAGKTTFIKAIGVAVFMAHLGMGVPAQKMELSFFDGILSNIQVQDNIFKGESYFYNEVQRIKKTVLQISNNKRWLVLIDEMFKGTNVEDAKNCSLAVIRGLLENKSSLYILSTHLYEIAEDLQNDARLLFKYFASDVIEDNLQFTYELRDGIAKEKLGYLILKREKVLDLLAKLGTYTDE</sequence>
<keyword evidence="6" id="KW-1185">Reference proteome</keyword>
<evidence type="ECO:0000256" key="1">
    <source>
        <dbReference type="ARBA" id="ARBA00022741"/>
    </source>
</evidence>
<dbReference type="EMBL" id="FMAR01000003">
    <property type="protein sequence ID" value="SCC08044.1"/>
    <property type="molecule type" value="Genomic_DNA"/>
</dbReference>